<dbReference type="AlphaFoldDB" id="A0AAD7KPL5"/>
<dbReference type="GO" id="GO:0005773">
    <property type="term" value="C:vacuole"/>
    <property type="evidence" value="ECO:0007669"/>
    <property type="project" value="UniProtKB-SubCell"/>
</dbReference>
<dbReference type="Pfam" id="PF20067">
    <property type="entry name" value="SSL_N"/>
    <property type="match status" value="1"/>
</dbReference>
<name>A0AAD7KPL5_QUISA</name>
<keyword evidence="5" id="KW-0472">Membrane</keyword>
<dbReference type="InterPro" id="IPR011042">
    <property type="entry name" value="6-blade_b-propeller_TolB-like"/>
</dbReference>
<evidence type="ECO:0000256" key="2">
    <source>
        <dbReference type="ARBA" id="ARBA00009191"/>
    </source>
</evidence>
<reference evidence="7" key="1">
    <citation type="journal article" date="2023" name="Science">
        <title>Elucidation of the pathway for biosynthesis of saponin adjuvants from the soapbark tree.</title>
        <authorList>
            <person name="Reed J."/>
            <person name="Orme A."/>
            <person name="El-Demerdash A."/>
            <person name="Owen C."/>
            <person name="Martin L.B.B."/>
            <person name="Misra R.C."/>
            <person name="Kikuchi S."/>
            <person name="Rejzek M."/>
            <person name="Martin A.C."/>
            <person name="Harkess A."/>
            <person name="Leebens-Mack J."/>
            <person name="Louveau T."/>
            <person name="Stephenson M.J."/>
            <person name="Osbourn A."/>
        </authorList>
    </citation>
    <scope>NUCLEOTIDE SEQUENCE</scope>
    <source>
        <strain evidence="7">S10</strain>
    </source>
</reference>
<sequence length="318" mass="35677">LNWQNFQLAFESMRPFSSSSLVYFLFVFFIYSTSFNVAADHNKVFIRDGLKNYSQIPLPKDVFGPESMAFDCHGKGPYVSVSDGRILKWNGAHKGWTDFAITSPYRNKSFCDGSSDPNKGPICGRPVGLKFNPATCNLYIADAYFGVLVVGPSGGKAKQLADSADGAPLKFTNGLDVDSKTGVVYFTESSSVYELREYTWIYRTGDRSGKLMKYDPESKRVEVLLKDMAFANGVALSKSNSFLLLVESITNKTIRFWLTGSKSQTRESFAQLERPADNIKRNNKGDFWIALNSARNAPILDLKKDPVAIKFDKKRERY</sequence>
<evidence type="ECO:0000313" key="7">
    <source>
        <dbReference type="EMBL" id="KAJ7943249.1"/>
    </source>
</evidence>
<evidence type="ECO:0000313" key="8">
    <source>
        <dbReference type="Proteomes" id="UP001163823"/>
    </source>
</evidence>
<evidence type="ECO:0000259" key="6">
    <source>
        <dbReference type="Pfam" id="PF03088"/>
    </source>
</evidence>
<comment type="subcellular location">
    <subcellularLocation>
        <location evidence="1">Vacuole</location>
    </subcellularLocation>
</comment>
<dbReference type="Pfam" id="PF03088">
    <property type="entry name" value="Str_synth"/>
    <property type="match status" value="1"/>
</dbReference>
<proteinExistence type="inferred from homology"/>
<keyword evidence="4" id="KW-0325">Glycoprotein</keyword>
<feature type="transmembrane region" description="Helical" evidence="5">
    <location>
        <begin position="20"/>
        <end position="39"/>
    </location>
</feature>
<keyword evidence="5" id="KW-0812">Transmembrane</keyword>
<evidence type="ECO:0000256" key="5">
    <source>
        <dbReference type="SAM" id="Phobius"/>
    </source>
</evidence>
<comment type="similarity">
    <text evidence="2">Belongs to the strictosidine synthase family.</text>
</comment>
<dbReference type="Proteomes" id="UP001163823">
    <property type="component" value="Chromosome 14"/>
</dbReference>
<gene>
    <name evidence="7" type="ORF">O6P43_032829</name>
</gene>
<dbReference type="PANTHER" id="PTHR10426">
    <property type="entry name" value="STRICTOSIDINE SYNTHASE-RELATED"/>
    <property type="match status" value="1"/>
</dbReference>
<dbReference type="GO" id="GO:0016787">
    <property type="term" value="F:hydrolase activity"/>
    <property type="evidence" value="ECO:0007669"/>
    <property type="project" value="TreeGrafter"/>
</dbReference>
<comment type="caution">
    <text evidence="7">The sequence shown here is derived from an EMBL/GenBank/DDBJ whole genome shotgun (WGS) entry which is preliminary data.</text>
</comment>
<protein>
    <submittedName>
        <fullName evidence="7">Strictosidine synthase</fullName>
    </submittedName>
</protein>
<organism evidence="7 8">
    <name type="scientific">Quillaja saponaria</name>
    <name type="common">Soap bark tree</name>
    <dbReference type="NCBI Taxonomy" id="32244"/>
    <lineage>
        <taxon>Eukaryota</taxon>
        <taxon>Viridiplantae</taxon>
        <taxon>Streptophyta</taxon>
        <taxon>Embryophyta</taxon>
        <taxon>Tracheophyta</taxon>
        <taxon>Spermatophyta</taxon>
        <taxon>Magnoliopsida</taxon>
        <taxon>eudicotyledons</taxon>
        <taxon>Gunneridae</taxon>
        <taxon>Pentapetalae</taxon>
        <taxon>rosids</taxon>
        <taxon>fabids</taxon>
        <taxon>Fabales</taxon>
        <taxon>Quillajaceae</taxon>
        <taxon>Quillaja</taxon>
    </lineage>
</organism>
<feature type="non-terminal residue" evidence="7">
    <location>
        <position position="318"/>
    </location>
</feature>
<keyword evidence="8" id="KW-1185">Reference proteome</keyword>
<evidence type="ECO:0000256" key="1">
    <source>
        <dbReference type="ARBA" id="ARBA00004116"/>
    </source>
</evidence>
<dbReference type="InterPro" id="IPR018119">
    <property type="entry name" value="Strictosidine_synth_cons-reg"/>
</dbReference>
<dbReference type="EMBL" id="JARAOO010000014">
    <property type="protein sequence ID" value="KAJ7943249.1"/>
    <property type="molecule type" value="Genomic_DNA"/>
</dbReference>
<dbReference type="PANTHER" id="PTHR10426:SF86">
    <property type="entry name" value="PROTEIN STRICTOSIDINE SYNTHASE-LIKE 10-LIKE"/>
    <property type="match status" value="1"/>
</dbReference>
<keyword evidence="5" id="KW-1133">Transmembrane helix</keyword>
<dbReference type="GO" id="GO:0012505">
    <property type="term" value="C:endomembrane system"/>
    <property type="evidence" value="ECO:0007669"/>
    <property type="project" value="TreeGrafter"/>
</dbReference>
<evidence type="ECO:0000256" key="4">
    <source>
        <dbReference type="ARBA" id="ARBA00023180"/>
    </source>
</evidence>
<feature type="domain" description="Strictosidine synthase conserved region" evidence="6">
    <location>
        <begin position="173"/>
        <end position="260"/>
    </location>
</feature>
<dbReference type="SUPFAM" id="SSF63829">
    <property type="entry name" value="Calcium-dependent phosphotriesterase"/>
    <property type="match status" value="1"/>
</dbReference>
<keyword evidence="3" id="KW-0926">Vacuole</keyword>
<accession>A0AAD7KPL5</accession>
<dbReference type="KEGG" id="qsa:O6P43_032829"/>
<dbReference type="Gene3D" id="2.120.10.30">
    <property type="entry name" value="TolB, C-terminal domain"/>
    <property type="match status" value="1"/>
</dbReference>
<evidence type="ECO:0000256" key="3">
    <source>
        <dbReference type="ARBA" id="ARBA00022554"/>
    </source>
</evidence>